<dbReference type="HAMAP" id="MF_01011">
    <property type="entry name" value="RNA_methyltr_TrmA"/>
    <property type="match status" value="1"/>
</dbReference>
<dbReference type="GO" id="GO:0030697">
    <property type="term" value="F:tRNA (uracil(54)-C5)-methyltransferase activity, S-adenosyl methionine-dependent"/>
    <property type="evidence" value="ECO:0007669"/>
    <property type="project" value="UniProtKB-EC"/>
</dbReference>
<feature type="binding site" evidence="5">
    <location>
        <position position="239"/>
    </location>
    <ligand>
        <name>S-adenosyl-L-methionine</name>
        <dbReference type="ChEBI" id="CHEBI:59789"/>
    </ligand>
</feature>
<dbReference type="GO" id="GO:0032259">
    <property type="term" value="P:methylation"/>
    <property type="evidence" value="ECO:0007669"/>
    <property type="project" value="UniProtKB-KW"/>
</dbReference>
<dbReference type="AlphaFoldDB" id="A0A0M4TLN0"/>
<keyword evidence="2 5" id="KW-0808">Transferase</keyword>
<dbReference type="PATRIC" id="fig|199.248.peg.664"/>
<evidence type="ECO:0000313" key="8">
    <source>
        <dbReference type="Proteomes" id="UP000066049"/>
    </source>
</evidence>
<dbReference type="GeneID" id="28662308"/>
<dbReference type="PANTHER" id="PTHR47790">
    <property type="entry name" value="TRNA/TMRNA (URACIL-C(5))-METHYLTRANSFERASE"/>
    <property type="match status" value="1"/>
</dbReference>
<dbReference type="Pfam" id="PF05958">
    <property type="entry name" value="tRNA_U5-meth_tr"/>
    <property type="match status" value="1"/>
</dbReference>
<dbReference type="KEGG" id="ccoc:CCON33237_0634"/>
<dbReference type="InterPro" id="IPR029063">
    <property type="entry name" value="SAM-dependent_MTases_sf"/>
</dbReference>
<dbReference type="FunFam" id="3.40.50.150:FF:000012">
    <property type="entry name" value="tRNA/tmRNA (uracil-C(5))-methyltransferase"/>
    <property type="match status" value="1"/>
</dbReference>
<accession>A0A0M4TLN0</accession>
<feature type="binding site" evidence="5">
    <location>
        <position position="191"/>
    </location>
    <ligand>
        <name>S-adenosyl-L-methionine</name>
        <dbReference type="ChEBI" id="CHEBI:59789"/>
    </ligand>
</feature>
<proteinExistence type="inferred from homology"/>
<evidence type="ECO:0000256" key="4">
    <source>
        <dbReference type="ARBA" id="ARBA00022694"/>
    </source>
</evidence>
<dbReference type="EC" id="2.1.1.35" evidence="7"/>
<dbReference type="EMBL" id="CP012541">
    <property type="protein sequence ID" value="ALF47331.1"/>
    <property type="molecule type" value="Genomic_DNA"/>
</dbReference>
<organism evidence="7 8">
    <name type="scientific">Campylobacter concisus</name>
    <dbReference type="NCBI Taxonomy" id="199"/>
    <lineage>
        <taxon>Bacteria</taxon>
        <taxon>Pseudomonadati</taxon>
        <taxon>Campylobacterota</taxon>
        <taxon>Epsilonproteobacteria</taxon>
        <taxon>Campylobacterales</taxon>
        <taxon>Campylobacteraceae</taxon>
        <taxon>Campylobacter</taxon>
    </lineage>
</organism>
<dbReference type="PROSITE" id="PS51687">
    <property type="entry name" value="SAM_MT_RNA_M5U"/>
    <property type="match status" value="1"/>
</dbReference>
<dbReference type="GO" id="GO:0000049">
    <property type="term" value="F:tRNA binding"/>
    <property type="evidence" value="ECO:0007669"/>
    <property type="project" value="TreeGrafter"/>
</dbReference>
<keyword evidence="1 5" id="KW-0489">Methyltransferase</keyword>
<dbReference type="InterPro" id="IPR030390">
    <property type="entry name" value="MeTrfase_TrmA_AS"/>
</dbReference>
<protein>
    <submittedName>
        <fullName evidence="7">tRNA m5U54 methyltransferase</fullName>
        <ecNumber evidence="7">2.1.1.35</ecNumber>
    </submittedName>
</protein>
<evidence type="ECO:0000256" key="5">
    <source>
        <dbReference type="PROSITE-ProRule" id="PRU01024"/>
    </source>
</evidence>
<gene>
    <name evidence="7" type="primary">trmA</name>
    <name evidence="7" type="ORF">CCON33237_0634</name>
</gene>
<dbReference type="RefSeq" id="WP_054196369.1">
    <property type="nucleotide sequence ID" value="NZ_CP012541.1"/>
</dbReference>
<dbReference type="Gene3D" id="3.40.50.150">
    <property type="entry name" value="Vaccinia Virus protein VP39"/>
    <property type="match status" value="1"/>
</dbReference>
<feature type="active site" description="Nucleophile" evidence="5">
    <location>
        <position position="324"/>
    </location>
</feature>
<dbReference type="Gene3D" id="2.40.50.1070">
    <property type="match status" value="1"/>
</dbReference>
<sequence>MDCNYLKECGSCTLFAPYDEQILFKTDLVKQNFSEFYDGKFDVFSSNPKHYRTRAEFGIWHEGSKLSYTMHASEKGKRIFIDECPKVCEQISELMPSLIYSLQESEILGAKLFGVEFISCKSGVLVTLLYHKKLDSEFEAEIKNLANKLNVTILARSRGQKLLSGELNLIDELDVGGEIYKFSLSENAFIQPNRAVNEKMIAWAKECVEAGGDLLELYCGHGNFTIPLSFKFKNVLATEISKSSIANALKNCELNKAKNIKFLRMDADELMSAFAGVREFNRLKEINLSDFSFSHILVDPPRAGLSESVVNFIKNFKNIIYVSCNPETLKENLNELCKSHKVIKFAIFDQFANTHHIECGVLLRAKE</sequence>
<dbReference type="InterPro" id="IPR010280">
    <property type="entry name" value="U5_MeTrfase_fam"/>
</dbReference>
<dbReference type="Proteomes" id="UP000066049">
    <property type="component" value="Chromosome"/>
</dbReference>
<keyword evidence="3 5" id="KW-0949">S-adenosyl-L-methionine</keyword>
<evidence type="ECO:0000256" key="1">
    <source>
        <dbReference type="ARBA" id="ARBA00022603"/>
    </source>
</evidence>
<evidence type="ECO:0000256" key="6">
    <source>
        <dbReference type="PROSITE-ProRule" id="PRU10015"/>
    </source>
</evidence>
<dbReference type="PROSITE" id="PS01230">
    <property type="entry name" value="TRMA_1"/>
    <property type="match status" value="1"/>
</dbReference>
<dbReference type="GO" id="GO:0005829">
    <property type="term" value="C:cytosol"/>
    <property type="evidence" value="ECO:0007669"/>
    <property type="project" value="TreeGrafter"/>
</dbReference>
<evidence type="ECO:0000256" key="2">
    <source>
        <dbReference type="ARBA" id="ARBA00022679"/>
    </source>
</evidence>
<feature type="binding site" evidence="5">
    <location>
        <position position="218"/>
    </location>
    <ligand>
        <name>S-adenosyl-L-methionine</name>
        <dbReference type="ChEBI" id="CHEBI:59789"/>
    </ligand>
</feature>
<dbReference type="GO" id="GO:0019843">
    <property type="term" value="F:rRNA binding"/>
    <property type="evidence" value="ECO:0007669"/>
    <property type="project" value="TreeGrafter"/>
</dbReference>
<keyword evidence="4" id="KW-0819">tRNA processing</keyword>
<dbReference type="CDD" id="cd02440">
    <property type="entry name" value="AdoMet_MTases"/>
    <property type="match status" value="1"/>
</dbReference>
<dbReference type="InterPro" id="IPR011869">
    <property type="entry name" value="TrmA_MeTrfase"/>
</dbReference>
<dbReference type="PANTHER" id="PTHR47790:SF2">
    <property type="entry name" value="TRNA_TMRNA (URACIL-C(5))-METHYLTRANSFERASE"/>
    <property type="match status" value="1"/>
</dbReference>
<evidence type="ECO:0000313" key="7">
    <source>
        <dbReference type="EMBL" id="ALF47331.1"/>
    </source>
</evidence>
<evidence type="ECO:0000256" key="3">
    <source>
        <dbReference type="ARBA" id="ARBA00022691"/>
    </source>
</evidence>
<comment type="similarity">
    <text evidence="5">Belongs to the class I-like SAM-binding methyltransferase superfamily. RNA M5U methyltransferase family.</text>
</comment>
<dbReference type="NCBIfam" id="TIGR02143">
    <property type="entry name" value="trmA_only"/>
    <property type="match status" value="1"/>
</dbReference>
<reference evidence="8" key="1">
    <citation type="submission" date="2015-08" db="EMBL/GenBank/DDBJ databases">
        <title>Comparative genomics of the Campylobacter concisus group.</title>
        <authorList>
            <person name="Miller W.G."/>
            <person name="Yee E."/>
            <person name="Chapman M.H."/>
            <person name="Huynh S."/>
            <person name="Bono J.L."/>
            <person name="On S.L.W."/>
            <person name="St Leger J."/>
            <person name="Foster G."/>
            <person name="Parker C.T."/>
        </authorList>
    </citation>
    <scope>NUCLEOTIDE SEQUENCE [LARGE SCALE GENOMIC DNA]</scope>
    <source>
        <strain evidence="8">ATCC 33237</strain>
    </source>
</reference>
<dbReference type="GO" id="GO:0008033">
    <property type="term" value="P:tRNA processing"/>
    <property type="evidence" value="ECO:0007669"/>
    <property type="project" value="UniProtKB-KW"/>
</dbReference>
<dbReference type="SUPFAM" id="SSF53335">
    <property type="entry name" value="S-adenosyl-L-methionine-dependent methyltransferases"/>
    <property type="match status" value="1"/>
</dbReference>
<feature type="binding site" evidence="5">
    <location>
        <position position="299"/>
    </location>
    <ligand>
        <name>S-adenosyl-L-methionine</name>
        <dbReference type="ChEBI" id="CHEBI:59789"/>
    </ligand>
</feature>
<feature type="active site" evidence="6">
    <location>
        <position position="324"/>
    </location>
</feature>
<name>A0A0M4TLN0_9BACT</name>